<gene>
    <name evidence="3" type="ORF">M8014_13420</name>
</gene>
<evidence type="ECO:0000256" key="2">
    <source>
        <dbReference type="SAM" id="SignalP"/>
    </source>
</evidence>
<keyword evidence="4" id="KW-1185">Reference proteome</keyword>
<reference evidence="3" key="1">
    <citation type="submission" date="2022-05" db="EMBL/GenBank/DDBJ databases">
        <title>Description of a novel species of Leclercia; Leclercia tamurae and the Proposal for a Novel Genus Silvania gen. nov. Containing Two Novel Species Silvania hatchlandensis sp. nov. and Silvania confinis sp. nov. Isolated from the Rhizosphere of Oak.</title>
        <authorList>
            <person name="Maddock D.W."/>
            <person name="Brady C.L."/>
            <person name="Denman S."/>
            <person name="Arnold D."/>
        </authorList>
    </citation>
    <scope>NUCLEOTIDE SEQUENCE</scope>
    <source>
        <strain evidence="3">H19S6</strain>
    </source>
</reference>
<feature type="signal peptide" evidence="2">
    <location>
        <begin position="1"/>
        <end position="21"/>
    </location>
</feature>
<accession>A0A9J6Q585</accession>
<evidence type="ECO:0000313" key="3">
    <source>
        <dbReference type="EMBL" id="MCU6665339.1"/>
    </source>
</evidence>
<keyword evidence="3" id="KW-0449">Lipoprotein</keyword>
<dbReference type="AlphaFoldDB" id="A0A9J6Q585"/>
<proteinExistence type="predicted"/>
<evidence type="ECO:0000256" key="1">
    <source>
        <dbReference type="ARBA" id="ARBA00022729"/>
    </source>
</evidence>
<dbReference type="Proteomes" id="UP001063816">
    <property type="component" value="Unassembled WGS sequence"/>
</dbReference>
<dbReference type="RefSeq" id="WP_271282922.1">
    <property type="nucleotide sequence ID" value="NZ_JAMGZK010000050.1"/>
</dbReference>
<dbReference type="Pfam" id="PF13983">
    <property type="entry name" value="YsaB"/>
    <property type="match status" value="1"/>
</dbReference>
<evidence type="ECO:0000313" key="4">
    <source>
        <dbReference type="Proteomes" id="UP001063816"/>
    </source>
</evidence>
<dbReference type="InterPro" id="IPR025728">
    <property type="entry name" value="YsaB-like"/>
</dbReference>
<dbReference type="EMBL" id="JAMGZK010000050">
    <property type="protein sequence ID" value="MCU6665339.1"/>
    <property type="molecule type" value="Genomic_DNA"/>
</dbReference>
<protein>
    <submittedName>
        <fullName evidence="3">YsaB family lipoprotein</fullName>
    </submittedName>
</protein>
<keyword evidence="1 2" id="KW-0732">Signal</keyword>
<organism evidence="3 4">
    <name type="scientific">Silvania hatchlandensis</name>
    <dbReference type="NCBI Taxonomy" id="2926469"/>
    <lineage>
        <taxon>Bacteria</taxon>
        <taxon>Pseudomonadati</taxon>
        <taxon>Pseudomonadota</taxon>
        <taxon>Gammaproteobacteria</taxon>
        <taxon>Enterobacterales</taxon>
        <taxon>Enterobacteriaceae</taxon>
        <taxon>Silvania</taxon>
    </lineage>
</organism>
<feature type="chain" id="PRO_5039932174" evidence="2">
    <location>
        <begin position="22"/>
        <end position="100"/>
    </location>
</feature>
<name>A0A9J6Q585_9ENTR</name>
<comment type="caution">
    <text evidence="3">The sequence shown here is derived from an EMBL/GenBank/DDBJ whole genome shotgun (WGS) entry which is preliminary data.</text>
</comment>
<dbReference type="PROSITE" id="PS51257">
    <property type="entry name" value="PROKAR_LIPOPROTEIN"/>
    <property type="match status" value="1"/>
</dbReference>
<sequence length="100" mass="11073">MMMRTILLAIPVLLGGCAAQDAPTAQKAQNSKVSPARSLNMEQLCKDQAAHRYNTGAKKIDVTGFEQFQGSYEMRGFTARNESFICSFDADGHFLHLSMR</sequence>